<dbReference type="GO" id="GO:0051536">
    <property type="term" value="F:iron-sulfur cluster binding"/>
    <property type="evidence" value="ECO:0007669"/>
    <property type="project" value="UniProtKB-KW"/>
</dbReference>
<dbReference type="SUPFAM" id="SSF52540">
    <property type="entry name" value="P-loop containing nucleoside triphosphate hydrolases"/>
    <property type="match status" value="1"/>
</dbReference>
<evidence type="ECO:0000256" key="3">
    <source>
        <dbReference type="ARBA" id="ARBA00022840"/>
    </source>
</evidence>
<dbReference type="CDD" id="cd02037">
    <property type="entry name" value="Mrp_NBP35"/>
    <property type="match status" value="1"/>
</dbReference>
<dbReference type="EMBL" id="BART01000096">
    <property type="protein sequence ID" value="GAG64209.1"/>
    <property type="molecule type" value="Genomic_DNA"/>
</dbReference>
<evidence type="ECO:0000313" key="7">
    <source>
        <dbReference type="EMBL" id="GAG64209.1"/>
    </source>
</evidence>
<reference evidence="7" key="1">
    <citation type="journal article" date="2014" name="Front. Microbiol.">
        <title>High frequency of phylogenetically diverse reductive dehalogenase-homologous genes in deep subseafloor sedimentary metagenomes.</title>
        <authorList>
            <person name="Kawai M."/>
            <person name="Futagami T."/>
            <person name="Toyoda A."/>
            <person name="Takaki Y."/>
            <person name="Nishi S."/>
            <person name="Hori S."/>
            <person name="Arai W."/>
            <person name="Tsubouchi T."/>
            <person name="Morono Y."/>
            <person name="Uchiyama I."/>
            <person name="Ito T."/>
            <person name="Fujiyama A."/>
            <person name="Inagaki F."/>
            <person name="Takami H."/>
        </authorList>
    </citation>
    <scope>NUCLEOTIDE SEQUENCE</scope>
    <source>
        <strain evidence="7">Expedition CK06-06</strain>
    </source>
</reference>
<dbReference type="GO" id="GO:0005524">
    <property type="term" value="F:ATP binding"/>
    <property type="evidence" value="ECO:0007669"/>
    <property type="project" value="UniProtKB-KW"/>
</dbReference>
<dbReference type="GO" id="GO:0140663">
    <property type="term" value="F:ATP-dependent FeS chaperone activity"/>
    <property type="evidence" value="ECO:0007669"/>
    <property type="project" value="InterPro"/>
</dbReference>
<accession>X0Z547</accession>
<dbReference type="InterPro" id="IPR027417">
    <property type="entry name" value="P-loop_NTPase"/>
</dbReference>
<dbReference type="AlphaFoldDB" id="X0Z547"/>
<keyword evidence="1" id="KW-0479">Metal-binding</keyword>
<sequence>MVKDSNSQTFKQNQEEKKEYNRRLNEKLKKNMSNIKYKILVLSNKGGVGKSSIAINLACSLSEKGFKVGILDADLHGPSVAKMLGFEGERLQGNPEGIIPMSVSPNLVAVSMASLIENSDAPLIWRGPLKMMALKQFLGEVEWGNLDYLIVDSPPGTGDEPLSICQLIPELEGGIIVTTPQEVALNDSRKCVNFLKNLNIPILGIIENMSGLKCPYCGKNIDLFKSGGGEKAAEEFKLPFLGKIPIDINMVNSTDEGKPYIFQYKDSETARIFNKIVKLIIT</sequence>
<keyword evidence="4" id="KW-0408">Iron</keyword>
<dbReference type="PANTHER" id="PTHR23264">
    <property type="entry name" value="NUCLEOTIDE-BINDING PROTEIN NBP35 YEAST -RELATED"/>
    <property type="match status" value="1"/>
</dbReference>
<dbReference type="InterPro" id="IPR033756">
    <property type="entry name" value="YlxH/NBP35"/>
</dbReference>
<keyword evidence="3" id="KW-0067">ATP-binding</keyword>
<evidence type="ECO:0000256" key="4">
    <source>
        <dbReference type="ARBA" id="ARBA00023004"/>
    </source>
</evidence>
<dbReference type="HAMAP" id="MF_02040">
    <property type="entry name" value="Mrp_NBP35"/>
    <property type="match status" value="1"/>
</dbReference>
<dbReference type="GO" id="GO:0046872">
    <property type="term" value="F:metal ion binding"/>
    <property type="evidence" value="ECO:0007669"/>
    <property type="project" value="UniProtKB-KW"/>
</dbReference>
<evidence type="ECO:0000256" key="1">
    <source>
        <dbReference type="ARBA" id="ARBA00022723"/>
    </source>
</evidence>
<evidence type="ECO:0000256" key="2">
    <source>
        <dbReference type="ARBA" id="ARBA00022741"/>
    </source>
</evidence>
<dbReference type="InterPro" id="IPR000808">
    <property type="entry name" value="Mrp-like_CS"/>
</dbReference>
<dbReference type="InterPro" id="IPR019591">
    <property type="entry name" value="Mrp/NBP35_ATP-bd"/>
</dbReference>
<proteinExistence type="inferred from homology"/>
<dbReference type="FunFam" id="3.40.50.300:FF:001119">
    <property type="entry name" value="Iron-sulfur cluster carrier protein"/>
    <property type="match status" value="1"/>
</dbReference>
<comment type="caution">
    <text evidence="7">The sequence shown here is derived from an EMBL/GenBank/DDBJ whole genome shotgun (WGS) entry which is preliminary data.</text>
</comment>
<dbReference type="Pfam" id="PF10609">
    <property type="entry name" value="ParA"/>
    <property type="match status" value="1"/>
</dbReference>
<gene>
    <name evidence="7" type="ORF">S01H4_00650</name>
</gene>
<organism evidence="7">
    <name type="scientific">marine sediment metagenome</name>
    <dbReference type="NCBI Taxonomy" id="412755"/>
    <lineage>
        <taxon>unclassified sequences</taxon>
        <taxon>metagenomes</taxon>
        <taxon>ecological metagenomes</taxon>
    </lineage>
</organism>
<evidence type="ECO:0000256" key="5">
    <source>
        <dbReference type="ARBA" id="ARBA00023014"/>
    </source>
</evidence>
<keyword evidence="5" id="KW-0411">Iron-sulfur</keyword>
<feature type="compositionally biased region" description="Polar residues" evidence="6">
    <location>
        <begin position="1"/>
        <end position="12"/>
    </location>
</feature>
<name>X0Z547_9ZZZZ</name>
<feature type="region of interest" description="Disordered" evidence="6">
    <location>
        <begin position="1"/>
        <end position="20"/>
    </location>
</feature>
<dbReference type="GO" id="GO:0005829">
    <property type="term" value="C:cytosol"/>
    <property type="evidence" value="ECO:0007669"/>
    <property type="project" value="TreeGrafter"/>
</dbReference>
<protein>
    <recommendedName>
        <fullName evidence="8">Iron-sulfur cluster carrier protein</fullName>
    </recommendedName>
</protein>
<dbReference type="PANTHER" id="PTHR23264:SF19">
    <property type="entry name" value="CYTOSOLIC FE-S CLUSTER ASSEMBLY FACTOR NUBP2"/>
    <property type="match status" value="1"/>
</dbReference>
<evidence type="ECO:0000256" key="6">
    <source>
        <dbReference type="SAM" id="MobiDB-lite"/>
    </source>
</evidence>
<keyword evidence="2" id="KW-0547">Nucleotide-binding</keyword>
<dbReference type="GO" id="GO:0016226">
    <property type="term" value="P:iron-sulfur cluster assembly"/>
    <property type="evidence" value="ECO:0007669"/>
    <property type="project" value="InterPro"/>
</dbReference>
<dbReference type="Gene3D" id="3.40.50.300">
    <property type="entry name" value="P-loop containing nucleotide triphosphate hydrolases"/>
    <property type="match status" value="1"/>
</dbReference>
<evidence type="ECO:0008006" key="8">
    <source>
        <dbReference type="Google" id="ProtNLM"/>
    </source>
</evidence>
<dbReference type="PROSITE" id="PS01215">
    <property type="entry name" value="MRP"/>
    <property type="match status" value="1"/>
</dbReference>